<reference evidence="1 2" key="2">
    <citation type="journal article" date="2022" name="Mol. Ecol. Resour.">
        <title>The genomes of chicory, endive, great burdock and yacon provide insights into Asteraceae paleo-polyploidization history and plant inulin production.</title>
        <authorList>
            <person name="Fan W."/>
            <person name="Wang S."/>
            <person name="Wang H."/>
            <person name="Wang A."/>
            <person name="Jiang F."/>
            <person name="Liu H."/>
            <person name="Zhao H."/>
            <person name="Xu D."/>
            <person name="Zhang Y."/>
        </authorList>
    </citation>
    <scope>NUCLEOTIDE SEQUENCE [LARGE SCALE GENOMIC DNA]</scope>
    <source>
        <strain evidence="2">cv. Yunnan</strain>
        <tissue evidence="1">Leaves</tissue>
    </source>
</reference>
<organism evidence="1 2">
    <name type="scientific">Smallanthus sonchifolius</name>
    <dbReference type="NCBI Taxonomy" id="185202"/>
    <lineage>
        <taxon>Eukaryota</taxon>
        <taxon>Viridiplantae</taxon>
        <taxon>Streptophyta</taxon>
        <taxon>Embryophyta</taxon>
        <taxon>Tracheophyta</taxon>
        <taxon>Spermatophyta</taxon>
        <taxon>Magnoliopsida</taxon>
        <taxon>eudicotyledons</taxon>
        <taxon>Gunneridae</taxon>
        <taxon>Pentapetalae</taxon>
        <taxon>asterids</taxon>
        <taxon>campanulids</taxon>
        <taxon>Asterales</taxon>
        <taxon>Asteraceae</taxon>
        <taxon>Asteroideae</taxon>
        <taxon>Heliantheae alliance</taxon>
        <taxon>Millerieae</taxon>
        <taxon>Smallanthus</taxon>
    </lineage>
</organism>
<evidence type="ECO:0000313" key="1">
    <source>
        <dbReference type="EMBL" id="KAI3827792.1"/>
    </source>
</evidence>
<proteinExistence type="predicted"/>
<evidence type="ECO:0000313" key="2">
    <source>
        <dbReference type="Proteomes" id="UP001056120"/>
    </source>
</evidence>
<sequence length="503" mass="56382">MSEGSLITLGESVNHVRNGSFRGQNHKCNHSQFAGACENGRVSKGYIGLTQHLTRAVHKLIETLKTRKQIKMVISALEPGFLALIKDLNGNHVIQRCLQCLSNEDNKFIFEAASKFCVDIATHQHGCCVLQRCINHSTGKHQERLILEISANGLLLAQDAFGNYVVQSILELQMPSAVSMLISQFEGNYVHLARQKFSSHVVEKCLSVLDDHSRSKIIRELLSAIHFEQLLQDPHANYVVQTALRVAEACFLSGIPKDGHSRGLDGSFYCLSCGKVNDLLQCWRKQMATARDTRSVNILCFRVLLSQKLLTGTMRYENLQKIVKEIIQKLKADVGPLTDLPVKQARGIVNRLASGQEVQRLCALAVKSLDSLLSNTHNPFAKEGEPSKDNLEPSKDNLDDGYGKEQDGSSSKKRSGEEAQDRDFGYYVKVIRWLECKQHIDTDFRQKFLTWYSLRATPQEVIVVFVDTLMEDPAFHAGQLVDAFSEVITSKKCPKGLCLKLFH</sequence>
<dbReference type="EMBL" id="CM042018">
    <property type="protein sequence ID" value="KAI3827792.1"/>
    <property type="molecule type" value="Genomic_DNA"/>
</dbReference>
<protein>
    <submittedName>
        <fullName evidence="1">Uncharacterized protein</fullName>
    </submittedName>
</protein>
<keyword evidence="2" id="KW-1185">Reference proteome</keyword>
<accession>A0ACB9K693</accession>
<gene>
    <name evidence="1" type="ORF">L1987_01876</name>
</gene>
<reference evidence="2" key="1">
    <citation type="journal article" date="2022" name="Mol. Ecol. Resour.">
        <title>The genomes of chicory, endive, great burdock and yacon provide insights into Asteraceae palaeo-polyploidization history and plant inulin production.</title>
        <authorList>
            <person name="Fan W."/>
            <person name="Wang S."/>
            <person name="Wang H."/>
            <person name="Wang A."/>
            <person name="Jiang F."/>
            <person name="Liu H."/>
            <person name="Zhao H."/>
            <person name="Xu D."/>
            <person name="Zhang Y."/>
        </authorList>
    </citation>
    <scope>NUCLEOTIDE SEQUENCE [LARGE SCALE GENOMIC DNA]</scope>
    <source>
        <strain evidence="2">cv. Yunnan</strain>
    </source>
</reference>
<comment type="caution">
    <text evidence="1">The sequence shown here is derived from an EMBL/GenBank/DDBJ whole genome shotgun (WGS) entry which is preliminary data.</text>
</comment>
<name>A0ACB9K693_9ASTR</name>
<dbReference type="Proteomes" id="UP001056120">
    <property type="component" value="Linkage Group LG01"/>
</dbReference>